<evidence type="ECO:0000256" key="4">
    <source>
        <dbReference type="ARBA" id="ARBA00023329"/>
    </source>
</evidence>
<protein>
    <recommendedName>
        <fullName evidence="6">ENTH domain-containing protein</fullName>
    </recommendedName>
</protein>
<evidence type="ECO:0000256" key="3">
    <source>
        <dbReference type="ARBA" id="ARBA00023034"/>
    </source>
</evidence>
<dbReference type="GO" id="GO:0006897">
    <property type="term" value="P:endocytosis"/>
    <property type="evidence" value="ECO:0007669"/>
    <property type="project" value="TreeGrafter"/>
</dbReference>
<evidence type="ECO:0000313" key="8">
    <source>
        <dbReference type="Proteomes" id="UP000030645"/>
    </source>
</evidence>
<dbReference type="AlphaFoldDB" id="W9S4T3"/>
<dbReference type="eggNOG" id="KOG2056">
    <property type="taxonomic scope" value="Eukaryota"/>
</dbReference>
<dbReference type="GO" id="GO:0030125">
    <property type="term" value="C:clathrin vesicle coat"/>
    <property type="evidence" value="ECO:0007669"/>
    <property type="project" value="TreeGrafter"/>
</dbReference>
<feature type="domain" description="ENTH" evidence="6">
    <location>
        <begin position="36"/>
        <end position="169"/>
    </location>
</feature>
<dbReference type="GO" id="GO:0005543">
    <property type="term" value="F:phospholipid binding"/>
    <property type="evidence" value="ECO:0007669"/>
    <property type="project" value="TreeGrafter"/>
</dbReference>
<dbReference type="GO" id="GO:0030276">
    <property type="term" value="F:clathrin binding"/>
    <property type="evidence" value="ECO:0007669"/>
    <property type="project" value="TreeGrafter"/>
</dbReference>
<accession>W9S4T3</accession>
<evidence type="ECO:0000259" key="6">
    <source>
        <dbReference type="PROSITE" id="PS50942"/>
    </source>
</evidence>
<dbReference type="InterPro" id="IPR008942">
    <property type="entry name" value="ENTH_VHS"/>
</dbReference>
<evidence type="ECO:0000313" key="7">
    <source>
        <dbReference type="EMBL" id="EXC10643.1"/>
    </source>
</evidence>
<organism evidence="7 8">
    <name type="scientific">Morus notabilis</name>
    <dbReference type="NCBI Taxonomy" id="981085"/>
    <lineage>
        <taxon>Eukaryota</taxon>
        <taxon>Viridiplantae</taxon>
        <taxon>Streptophyta</taxon>
        <taxon>Embryophyta</taxon>
        <taxon>Tracheophyta</taxon>
        <taxon>Spermatophyta</taxon>
        <taxon>Magnoliopsida</taxon>
        <taxon>eudicotyledons</taxon>
        <taxon>Gunneridae</taxon>
        <taxon>Pentapetalae</taxon>
        <taxon>rosids</taxon>
        <taxon>fabids</taxon>
        <taxon>Rosales</taxon>
        <taxon>Moraceae</taxon>
        <taxon>Moreae</taxon>
        <taxon>Morus</taxon>
    </lineage>
</organism>
<dbReference type="EMBL" id="KE345646">
    <property type="protein sequence ID" value="EXC10643.1"/>
    <property type="molecule type" value="Genomic_DNA"/>
</dbReference>
<evidence type="ECO:0000256" key="2">
    <source>
        <dbReference type="ARBA" id="ARBA00004555"/>
    </source>
</evidence>
<dbReference type="SMART" id="SM00273">
    <property type="entry name" value="ENTH"/>
    <property type="match status" value="1"/>
</dbReference>
<dbReference type="GO" id="GO:0005768">
    <property type="term" value="C:endosome"/>
    <property type="evidence" value="ECO:0007669"/>
    <property type="project" value="TreeGrafter"/>
</dbReference>
<proteinExistence type="predicted"/>
<keyword evidence="3" id="KW-0333">Golgi apparatus</keyword>
<dbReference type="GO" id="GO:0005886">
    <property type="term" value="C:plasma membrane"/>
    <property type="evidence" value="ECO:0007669"/>
    <property type="project" value="TreeGrafter"/>
</dbReference>
<dbReference type="PROSITE" id="PS50942">
    <property type="entry name" value="ENTH"/>
    <property type="match status" value="1"/>
</dbReference>
<dbReference type="PANTHER" id="PTHR12276:SF116">
    <property type="entry name" value="ENTH_VHS FAMILY PROTEIN"/>
    <property type="match status" value="1"/>
</dbReference>
<feature type="compositionally biased region" description="Polar residues" evidence="5">
    <location>
        <begin position="208"/>
        <end position="226"/>
    </location>
</feature>
<dbReference type="GO" id="GO:0005794">
    <property type="term" value="C:Golgi apparatus"/>
    <property type="evidence" value="ECO:0007669"/>
    <property type="project" value="UniProtKB-SubCell"/>
</dbReference>
<dbReference type="InterPro" id="IPR013809">
    <property type="entry name" value="ENTH"/>
</dbReference>
<keyword evidence="8" id="KW-1185">Reference proteome</keyword>
<evidence type="ECO:0000256" key="1">
    <source>
        <dbReference type="ARBA" id="ARBA00004132"/>
    </source>
</evidence>
<feature type="region of interest" description="Disordered" evidence="5">
    <location>
        <begin position="208"/>
        <end position="228"/>
    </location>
</feature>
<reference evidence="8" key="1">
    <citation type="submission" date="2013-01" db="EMBL/GenBank/DDBJ databases">
        <title>Draft Genome Sequence of a Mulberry Tree, Morus notabilis C.K. Schneid.</title>
        <authorList>
            <person name="He N."/>
            <person name="Zhao S."/>
        </authorList>
    </citation>
    <scope>NUCLEOTIDE SEQUENCE</scope>
</reference>
<name>W9S4T3_9ROSA</name>
<keyword evidence="4" id="KW-0968">Cytoplasmic vesicle</keyword>
<evidence type="ECO:0000256" key="5">
    <source>
        <dbReference type="SAM" id="MobiDB-lite"/>
    </source>
</evidence>
<feature type="compositionally biased region" description="Basic and acidic residues" evidence="5">
    <location>
        <begin position="254"/>
        <end position="280"/>
    </location>
</feature>
<dbReference type="KEGG" id="mnt:21407931"/>
<feature type="compositionally biased region" description="Basic and acidic residues" evidence="5">
    <location>
        <begin position="294"/>
        <end position="314"/>
    </location>
</feature>
<comment type="subcellular location">
    <subcellularLocation>
        <location evidence="1">Cytoplasmic vesicle</location>
        <location evidence="1">Clathrin-coated vesicle</location>
    </subcellularLocation>
    <subcellularLocation>
        <location evidence="2">Golgi apparatus</location>
    </subcellularLocation>
</comment>
<dbReference type="STRING" id="981085.W9S4T3"/>
<dbReference type="PANTHER" id="PTHR12276">
    <property type="entry name" value="EPSIN/ENT-RELATED"/>
    <property type="match status" value="1"/>
</dbReference>
<dbReference type="SUPFAM" id="SSF48464">
    <property type="entry name" value="ENTH/VHS domain"/>
    <property type="match status" value="1"/>
</dbReference>
<dbReference type="Gene3D" id="1.25.40.90">
    <property type="match status" value="1"/>
</dbReference>
<dbReference type="CDD" id="cd03571">
    <property type="entry name" value="ENTH"/>
    <property type="match status" value="1"/>
</dbReference>
<sequence length="330" mass="37302">MSILSKNNSENSTPFFHEFKKQASFFLKEKIKTARLALTDVTPTELLTEEATSGNPWAPDTRTLASISRSAFEIDDYTRIVEILHKRLLKFEKKNWRLCYNSLIVVEHLLTHGPESVAEEFQCDKDVIRQMESFQYVDDKGFNWGLAVRKKSGRVLKLLEKGPLLKEERDKSRKLSRGIQGFGSFTQRSSSSSSTLAQGILREKTSLGRSHSQFISHENQQENNQLPYKKEDGLFIKTEESKPIKGIDISVSIKRSESSSSEKAEISVKENMDPDEEALHGWDPIGESTNLLLDGKDSTDESRIGTSAEHDHPFSDTNIQSTASLLSVMQ</sequence>
<gene>
    <name evidence="7" type="ORF">L484_025224</name>
</gene>
<dbReference type="Pfam" id="PF01417">
    <property type="entry name" value="ENTH"/>
    <property type="match status" value="1"/>
</dbReference>
<feature type="region of interest" description="Disordered" evidence="5">
    <location>
        <begin position="253"/>
        <end position="318"/>
    </location>
</feature>
<dbReference type="OrthoDB" id="4033880at2759"/>
<dbReference type="Proteomes" id="UP000030645">
    <property type="component" value="Unassembled WGS sequence"/>
</dbReference>